<name>A0A6J5SZP1_9CAUD</name>
<gene>
    <name evidence="1" type="ORF">UFOVP1624_9</name>
</gene>
<reference evidence="1" key="1">
    <citation type="submission" date="2020-05" db="EMBL/GenBank/DDBJ databases">
        <authorList>
            <person name="Chiriac C."/>
            <person name="Salcher M."/>
            <person name="Ghai R."/>
            <person name="Kavagutti S V."/>
        </authorList>
    </citation>
    <scope>NUCLEOTIDE SEQUENCE</scope>
</reference>
<evidence type="ECO:0000313" key="1">
    <source>
        <dbReference type="EMBL" id="CAB4219877.1"/>
    </source>
</evidence>
<organism evidence="1">
    <name type="scientific">uncultured Caudovirales phage</name>
    <dbReference type="NCBI Taxonomy" id="2100421"/>
    <lineage>
        <taxon>Viruses</taxon>
        <taxon>Duplodnaviria</taxon>
        <taxon>Heunggongvirae</taxon>
        <taxon>Uroviricota</taxon>
        <taxon>Caudoviricetes</taxon>
        <taxon>Peduoviridae</taxon>
        <taxon>Maltschvirus</taxon>
        <taxon>Maltschvirus maltsch</taxon>
    </lineage>
</organism>
<accession>A0A6J5SZP1</accession>
<sequence length="182" mass="20491">MAEEFESVVEVFRKFGEDTVAIIQKSIDSKHINASAVMRQSLNYHVVTSPEITHFTLDFGKATYAKYVDEGRGPTKRGGNGSLWRSLAGPNGWIAQKGIAPPMTVVYKKRTKQGVQLARRTFKDINEANENLAKMIARKIHRKGTKATHFYSEVVTPQIFDELKINLAKAAKKDISLQIRKQ</sequence>
<dbReference type="EMBL" id="LR797499">
    <property type="protein sequence ID" value="CAB4219877.1"/>
    <property type="molecule type" value="Genomic_DNA"/>
</dbReference>
<proteinExistence type="predicted"/>
<protein>
    <submittedName>
        <fullName evidence="1">Uncharacterized protein</fullName>
    </submittedName>
</protein>